<feature type="compositionally biased region" description="Basic and acidic residues" evidence="7">
    <location>
        <begin position="249"/>
        <end position="265"/>
    </location>
</feature>
<dbReference type="InterPro" id="IPR006145">
    <property type="entry name" value="PsdUridine_synth_RsuA/RluA"/>
</dbReference>
<evidence type="ECO:0000256" key="1">
    <source>
        <dbReference type="ARBA" id="ARBA00000073"/>
    </source>
</evidence>
<dbReference type="InterPro" id="IPR050343">
    <property type="entry name" value="RsuA_PseudoU_synthase"/>
</dbReference>
<name>A0ABU0YG02_9PROT</name>
<dbReference type="PROSITE" id="PS01149">
    <property type="entry name" value="PSI_RSU"/>
    <property type="match status" value="1"/>
</dbReference>
<dbReference type="Gene3D" id="3.30.70.580">
    <property type="entry name" value="Pseudouridine synthase I, catalytic domain, N-terminal subdomain"/>
    <property type="match status" value="1"/>
</dbReference>
<proteinExistence type="inferred from homology"/>
<evidence type="ECO:0000256" key="4">
    <source>
        <dbReference type="ARBA" id="ARBA00023235"/>
    </source>
</evidence>
<keyword evidence="3 5" id="KW-0694">RNA-binding</keyword>
<dbReference type="PANTHER" id="PTHR47683">
    <property type="entry name" value="PSEUDOURIDINE SYNTHASE FAMILY PROTEIN-RELATED"/>
    <property type="match status" value="1"/>
</dbReference>
<evidence type="ECO:0000256" key="3">
    <source>
        <dbReference type="ARBA" id="ARBA00022884"/>
    </source>
</evidence>
<evidence type="ECO:0000256" key="5">
    <source>
        <dbReference type="PROSITE-ProRule" id="PRU00182"/>
    </source>
</evidence>
<dbReference type="Pfam" id="PF00849">
    <property type="entry name" value="PseudoU_synth_2"/>
    <property type="match status" value="1"/>
</dbReference>
<evidence type="ECO:0000259" key="8">
    <source>
        <dbReference type="SMART" id="SM00363"/>
    </source>
</evidence>
<reference evidence="10" key="1">
    <citation type="submission" date="2023-08" db="EMBL/GenBank/DDBJ databases">
        <title>Rhodospirillaceae gen. nov., a novel taxon isolated from the Yangtze River Yuezi River estuary sludge.</title>
        <authorList>
            <person name="Ruan L."/>
        </authorList>
    </citation>
    <scope>NUCLEOTIDE SEQUENCE [LARGE SCALE GENOMIC DNA]</scope>
    <source>
        <strain evidence="10">R-7</strain>
    </source>
</reference>
<dbReference type="SUPFAM" id="SSF55120">
    <property type="entry name" value="Pseudouridine synthase"/>
    <property type="match status" value="1"/>
</dbReference>
<dbReference type="NCBIfam" id="TIGR00093">
    <property type="entry name" value="pseudouridine synthase"/>
    <property type="match status" value="1"/>
</dbReference>
<dbReference type="Pfam" id="PF01479">
    <property type="entry name" value="S4"/>
    <property type="match status" value="1"/>
</dbReference>
<keyword evidence="4 6" id="KW-0413">Isomerase</keyword>
<dbReference type="PROSITE" id="PS50889">
    <property type="entry name" value="S4"/>
    <property type="match status" value="1"/>
</dbReference>
<dbReference type="RefSeq" id="WP_379954034.1">
    <property type="nucleotide sequence ID" value="NZ_JAUYVI010000001.1"/>
</dbReference>
<evidence type="ECO:0000256" key="7">
    <source>
        <dbReference type="SAM" id="MobiDB-lite"/>
    </source>
</evidence>
<dbReference type="CDD" id="cd00165">
    <property type="entry name" value="S4"/>
    <property type="match status" value="1"/>
</dbReference>
<feature type="region of interest" description="Disordered" evidence="7">
    <location>
        <begin position="244"/>
        <end position="300"/>
    </location>
</feature>
<sequence>MSTTPPEESREGERIAKVMARAGLCSRREAEAWIAEGRVKVNGQKLTSPALNVTARDDIRIDGKPLPDKEKIRLWRYHKPRGLLTTAKDPQGRPTVFENLPPELPRVVSIGRLDLNSEGLLLLTNDGELARRLELPSTGWVRRYRVRVNGTVEVAHLNELRKGITVDGIKYGAVQATLDRQQGDNAWLTMALTEGKNREIRKLCSHFGWGVSRLIRISYGPFQLGNLDKGAVEEVKGKVLKDQLGIETPTDRHKEKPKDKPREMPKGTLKLAPRVAPKAAPSGKPKPPVRKPNADRRRKS</sequence>
<evidence type="ECO:0000256" key="2">
    <source>
        <dbReference type="ARBA" id="ARBA00008348"/>
    </source>
</evidence>
<dbReference type="EC" id="5.4.99.-" evidence="6"/>
<comment type="catalytic activity">
    <reaction evidence="1">
        <text>a uridine in RNA = a pseudouridine in RNA</text>
        <dbReference type="Rhea" id="RHEA:48348"/>
        <dbReference type="Rhea" id="RHEA-COMP:12068"/>
        <dbReference type="Rhea" id="RHEA-COMP:12069"/>
        <dbReference type="ChEBI" id="CHEBI:65314"/>
        <dbReference type="ChEBI" id="CHEBI:65315"/>
    </reaction>
</comment>
<dbReference type="EMBL" id="JAUYVI010000001">
    <property type="protein sequence ID" value="MDQ7246644.1"/>
    <property type="molecule type" value="Genomic_DNA"/>
</dbReference>
<feature type="domain" description="RNA-binding S4" evidence="8">
    <location>
        <begin position="13"/>
        <end position="71"/>
    </location>
</feature>
<dbReference type="PANTHER" id="PTHR47683:SF3">
    <property type="entry name" value="RIBOSOMAL LARGE SUBUNIT PSEUDOURIDINE SYNTHASE B"/>
    <property type="match status" value="1"/>
</dbReference>
<comment type="similarity">
    <text evidence="2 6">Belongs to the pseudouridine synthase RsuA family.</text>
</comment>
<accession>A0ABU0YG02</accession>
<dbReference type="InterPro" id="IPR000748">
    <property type="entry name" value="PsdUridine_synth_RsuA/RluB/E/F"/>
</dbReference>
<dbReference type="Gene3D" id="3.10.290.10">
    <property type="entry name" value="RNA-binding S4 domain"/>
    <property type="match status" value="1"/>
</dbReference>
<dbReference type="InterPro" id="IPR020094">
    <property type="entry name" value="TruA/RsuA/RluB/E/F_N"/>
</dbReference>
<dbReference type="GO" id="GO:0016853">
    <property type="term" value="F:isomerase activity"/>
    <property type="evidence" value="ECO:0007669"/>
    <property type="project" value="UniProtKB-KW"/>
</dbReference>
<dbReference type="InterPro" id="IPR042092">
    <property type="entry name" value="PsdUridine_s_RsuA/RluB/E/F_cat"/>
</dbReference>
<evidence type="ECO:0000256" key="6">
    <source>
        <dbReference type="RuleBase" id="RU003887"/>
    </source>
</evidence>
<dbReference type="InterPro" id="IPR002942">
    <property type="entry name" value="S4_RNA-bd"/>
</dbReference>
<dbReference type="InterPro" id="IPR036986">
    <property type="entry name" value="S4_RNA-bd_sf"/>
</dbReference>
<gene>
    <name evidence="9" type="ORF">Q8A70_03160</name>
</gene>
<protein>
    <recommendedName>
        <fullName evidence="6">Pseudouridine synthase</fullName>
        <ecNumber evidence="6">5.4.99.-</ecNumber>
    </recommendedName>
</protein>
<dbReference type="SMART" id="SM00363">
    <property type="entry name" value="S4"/>
    <property type="match status" value="1"/>
</dbReference>
<dbReference type="InterPro" id="IPR020103">
    <property type="entry name" value="PsdUridine_synth_cat_dom_sf"/>
</dbReference>
<comment type="caution">
    <text evidence="9">The sequence shown here is derived from an EMBL/GenBank/DDBJ whole genome shotgun (WGS) entry which is preliminary data.</text>
</comment>
<dbReference type="Gene3D" id="3.30.70.1560">
    <property type="entry name" value="Alpha-L RNA-binding motif"/>
    <property type="match status" value="1"/>
</dbReference>
<dbReference type="InterPro" id="IPR018496">
    <property type="entry name" value="PsdUridine_synth_RsuA/RluB_CS"/>
</dbReference>
<dbReference type="SUPFAM" id="SSF55174">
    <property type="entry name" value="Alpha-L RNA-binding motif"/>
    <property type="match status" value="1"/>
</dbReference>
<evidence type="ECO:0000313" key="9">
    <source>
        <dbReference type="EMBL" id="MDQ7246644.1"/>
    </source>
</evidence>
<dbReference type="Proteomes" id="UP001230156">
    <property type="component" value="Unassembled WGS sequence"/>
</dbReference>
<keyword evidence="10" id="KW-1185">Reference proteome</keyword>
<organism evidence="9 10">
    <name type="scientific">Dongia sedimenti</name>
    <dbReference type="NCBI Taxonomy" id="3064282"/>
    <lineage>
        <taxon>Bacteria</taxon>
        <taxon>Pseudomonadati</taxon>
        <taxon>Pseudomonadota</taxon>
        <taxon>Alphaproteobacteria</taxon>
        <taxon>Rhodospirillales</taxon>
        <taxon>Dongiaceae</taxon>
        <taxon>Dongia</taxon>
    </lineage>
</organism>
<evidence type="ECO:0000313" key="10">
    <source>
        <dbReference type="Proteomes" id="UP001230156"/>
    </source>
</evidence>